<organism evidence="2 3">
    <name type="scientific">Microbacterium thalassium</name>
    <dbReference type="NCBI Taxonomy" id="362649"/>
    <lineage>
        <taxon>Bacteria</taxon>
        <taxon>Bacillati</taxon>
        <taxon>Actinomycetota</taxon>
        <taxon>Actinomycetes</taxon>
        <taxon>Micrococcales</taxon>
        <taxon>Microbacteriaceae</taxon>
        <taxon>Microbacterium</taxon>
    </lineage>
</organism>
<reference evidence="2 3" key="1">
    <citation type="submission" date="2020-08" db="EMBL/GenBank/DDBJ databases">
        <title>Sequencing the genomes of 1000 actinobacteria strains.</title>
        <authorList>
            <person name="Klenk H.-P."/>
        </authorList>
    </citation>
    <scope>NUCLEOTIDE SEQUENCE [LARGE SCALE GENOMIC DNA]</scope>
    <source>
        <strain evidence="2 3">DSM 12511</strain>
    </source>
</reference>
<evidence type="ECO:0000313" key="2">
    <source>
        <dbReference type="EMBL" id="MBB6390063.1"/>
    </source>
</evidence>
<keyword evidence="1" id="KW-0812">Transmembrane</keyword>
<keyword evidence="1" id="KW-0472">Membrane</keyword>
<keyword evidence="1" id="KW-1133">Transmembrane helix</keyword>
<gene>
    <name evidence="2" type="ORF">HD594_000376</name>
</gene>
<evidence type="ECO:0000313" key="3">
    <source>
        <dbReference type="Proteomes" id="UP000537775"/>
    </source>
</evidence>
<dbReference type="EMBL" id="JACHML010000001">
    <property type="protein sequence ID" value="MBB6390063.1"/>
    <property type="molecule type" value="Genomic_DNA"/>
</dbReference>
<keyword evidence="3" id="KW-1185">Reference proteome</keyword>
<dbReference type="AlphaFoldDB" id="A0A7X0KTH6"/>
<comment type="caution">
    <text evidence="2">The sequence shown here is derived from an EMBL/GenBank/DDBJ whole genome shotgun (WGS) entry which is preliminary data.</text>
</comment>
<sequence length="405" mass="41581">MVYTLDDPSGTGPAMAGATAPVTYQGTFAPRRRRRRGPILWSVFGALVLAGAVAAGLVHFDASRSYDAALERVETAAVAYSVAATDAGEAIDDGTVAADAATSIVAAAVDPLVAAEARAGFAEAGATLTSAVASAQQVAAAELPSSIGERPVWTWELLAAVPVLEDDAEALSAQAAELGTATVDIEVSLAALTDSGQTLVSTVEAAATALEASNVSARAIVVLDFRDAADFASSRDRISTGAVLAFERYAAAAENLRASAKSELAEKAGPLRETRLEIEEYARSIAGGVVLDFDWAPLVNGLGGVYGMSGTATWNTVRGGFSTITLSDSVAENWPSADAVALVAHEVGHSITSKCSDLFDSEDADANEEWATAWAISMGHTAEGNGVQAYGYPSQEMIDVAATCR</sequence>
<protein>
    <submittedName>
        <fullName evidence="2">Uncharacterized protein</fullName>
    </submittedName>
</protein>
<name>A0A7X0KTH6_9MICO</name>
<dbReference type="Proteomes" id="UP000537775">
    <property type="component" value="Unassembled WGS sequence"/>
</dbReference>
<accession>A0A7X0KTH6</accession>
<evidence type="ECO:0000256" key="1">
    <source>
        <dbReference type="SAM" id="Phobius"/>
    </source>
</evidence>
<proteinExistence type="predicted"/>
<feature type="transmembrane region" description="Helical" evidence="1">
    <location>
        <begin position="39"/>
        <end position="60"/>
    </location>
</feature>